<gene>
    <name evidence="2" type="ORF">NCTC5052_05503</name>
</gene>
<accession>A0A377YQ57</accession>
<organism evidence="2 3">
    <name type="scientific">Klebsiella pneumoniae</name>
    <dbReference type="NCBI Taxonomy" id="573"/>
    <lineage>
        <taxon>Bacteria</taxon>
        <taxon>Pseudomonadati</taxon>
        <taxon>Pseudomonadota</taxon>
        <taxon>Gammaproteobacteria</taxon>
        <taxon>Enterobacterales</taxon>
        <taxon>Enterobacteriaceae</taxon>
        <taxon>Klebsiella/Raoultella group</taxon>
        <taxon>Klebsiella</taxon>
        <taxon>Klebsiella pneumoniae complex</taxon>
    </lineage>
</organism>
<dbReference type="AlphaFoldDB" id="A0A377YQ57"/>
<evidence type="ECO:0000313" key="3">
    <source>
        <dbReference type="Proteomes" id="UP000254103"/>
    </source>
</evidence>
<name>A0A377YQ57_KLEPN</name>
<feature type="transmembrane region" description="Helical" evidence="1">
    <location>
        <begin position="112"/>
        <end position="130"/>
    </location>
</feature>
<reference evidence="2 3" key="1">
    <citation type="submission" date="2018-06" db="EMBL/GenBank/DDBJ databases">
        <authorList>
            <consortium name="Pathogen Informatics"/>
            <person name="Doyle S."/>
        </authorList>
    </citation>
    <scope>NUCLEOTIDE SEQUENCE [LARGE SCALE GENOMIC DNA]</scope>
    <source>
        <strain evidence="2 3">NCTC5052</strain>
    </source>
</reference>
<dbReference type="Proteomes" id="UP000254103">
    <property type="component" value="Unassembled WGS sequence"/>
</dbReference>
<evidence type="ECO:0000256" key="1">
    <source>
        <dbReference type="SAM" id="Phobius"/>
    </source>
</evidence>
<protein>
    <submittedName>
        <fullName evidence="2">Conjugal transfer entry exclusion protein TraS</fullName>
    </submittedName>
</protein>
<feature type="transmembrane region" description="Helical" evidence="1">
    <location>
        <begin position="67"/>
        <end position="92"/>
    </location>
</feature>
<feature type="transmembrane region" description="Helical" evidence="1">
    <location>
        <begin position="36"/>
        <end position="55"/>
    </location>
</feature>
<keyword evidence="1" id="KW-1133">Transmembrane helix</keyword>
<keyword evidence="1" id="KW-0472">Membrane</keyword>
<keyword evidence="1" id="KW-0812">Transmembrane</keyword>
<evidence type="ECO:0000313" key="2">
    <source>
        <dbReference type="EMBL" id="STU46536.1"/>
    </source>
</evidence>
<sequence>MLTHEKIRLETEQIIKFLATSDRPVTSFFHILKPGLTLMTIPNLLATILLILEWYNGYITSGVGPVAYLGNLVLSFLLAAMLSPYANFFYMLSMREVEKLELIKVLRQKIKIYFIALSVFWILASIPLVILGGGVIVIPIMVMATFILGMFVFSLDISRYQLSGVFGALKGVKDVITNDGNTDRLNN</sequence>
<proteinExistence type="predicted"/>
<feature type="transmembrane region" description="Helical" evidence="1">
    <location>
        <begin position="136"/>
        <end position="155"/>
    </location>
</feature>
<dbReference type="EMBL" id="UGLJ01000004">
    <property type="protein sequence ID" value="STU46536.1"/>
    <property type="molecule type" value="Genomic_DNA"/>
</dbReference>